<protein>
    <submittedName>
        <fullName evidence="1">Unannotated protein</fullName>
    </submittedName>
</protein>
<reference evidence="1" key="1">
    <citation type="submission" date="2020-05" db="EMBL/GenBank/DDBJ databases">
        <authorList>
            <person name="Chiriac C."/>
            <person name="Salcher M."/>
            <person name="Ghai R."/>
            <person name="Kavagutti S V."/>
        </authorList>
    </citation>
    <scope>NUCLEOTIDE SEQUENCE</scope>
</reference>
<proteinExistence type="predicted"/>
<dbReference type="AlphaFoldDB" id="A0A6J6YVI0"/>
<sequence>MYDVRTTMSPPIPSPFERNGSYFAVKVSLPSTSGR</sequence>
<evidence type="ECO:0000313" key="1">
    <source>
        <dbReference type="EMBL" id="CAB4809267.1"/>
    </source>
</evidence>
<gene>
    <name evidence="1" type="ORF">UFOPK3001_01437</name>
</gene>
<dbReference type="EMBL" id="CAFAAJ010000089">
    <property type="protein sequence ID" value="CAB4809267.1"/>
    <property type="molecule type" value="Genomic_DNA"/>
</dbReference>
<organism evidence="1">
    <name type="scientific">freshwater metagenome</name>
    <dbReference type="NCBI Taxonomy" id="449393"/>
    <lineage>
        <taxon>unclassified sequences</taxon>
        <taxon>metagenomes</taxon>
        <taxon>ecological metagenomes</taxon>
    </lineage>
</organism>
<name>A0A6J6YVI0_9ZZZZ</name>
<accession>A0A6J6YVI0</accession>